<comment type="caution">
    <text evidence="4">The sequence shown here is derived from an EMBL/GenBank/DDBJ whole genome shotgun (WGS) entry which is preliminary data.</text>
</comment>
<dbReference type="PANTHER" id="PTHR16305">
    <property type="entry name" value="TESTICULAR SOLUBLE ADENYLYL CYCLASE"/>
    <property type="match status" value="1"/>
</dbReference>
<dbReference type="PROSITE" id="PS50043">
    <property type="entry name" value="HTH_LUXR_2"/>
    <property type="match status" value="1"/>
</dbReference>
<dbReference type="CDD" id="cd06170">
    <property type="entry name" value="LuxR_C_like"/>
    <property type="match status" value="1"/>
</dbReference>
<protein>
    <submittedName>
        <fullName evidence="4">Putative ATPase</fullName>
    </submittedName>
</protein>
<organism evidence="4 5">
    <name type="scientific">Mumia flava</name>
    <dbReference type="NCBI Taxonomy" id="1348852"/>
    <lineage>
        <taxon>Bacteria</taxon>
        <taxon>Bacillati</taxon>
        <taxon>Actinomycetota</taxon>
        <taxon>Actinomycetes</taxon>
        <taxon>Propionibacteriales</taxon>
        <taxon>Nocardioidaceae</taxon>
        <taxon>Mumia</taxon>
    </lineage>
</organism>
<dbReference type="OrthoDB" id="3202170at2"/>
<dbReference type="Gene3D" id="3.40.50.300">
    <property type="entry name" value="P-loop containing nucleotide triphosphate hydrolases"/>
    <property type="match status" value="1"/>
</dbReference>
<keyword evidence="2" id="KW-0067">ATP-binding</keyword>
<dbReference type="SUPFAM" id="SSF46894">
    <property type="entry name" value="C-terminal effector domain of the bipartite response regulators"/>
    <property type="match status" value="1"/>
</dbReference>
<dbReference type="InterPro" id="IPR036388">
    <property type="entry name" value="WH-like_DNA-bd_sf"/>
</dbReference>
<evidence type="ECO:0000313" key="5">
    <source>
        <dbReference type="Proteomes" id="UP000230842"/>
    </source>
</evidence>
<dbReference type="Proteomes" id="UP000230842">
    <property type="component" value="Unassembled WGS sequence"/>
</dbReference>
<feature type="domain" description="HTH luxR-type" evidence="3">
    <location>
        <begin position="844"/>
        <end position="907"/>
    </location>
</feature>
<dbReference type="InterPro" id="IPR000792">
    <property type="entry name" value="Tscrpt_reg_LuxR_C"/>
</dbReference>
<dbReference type="Pfam" id="PF13191">
    <property type="entry name" value="AAA_16"/>
    <property type="match status" value="1"/>
</dbReference>
<gene>
    <name evidence="4" type="ORF">CLV56_3405</name>
</gene>
<name>A0A0B2BBR3_9ACTN</name>
<keyword evidence="1" id="KW-0547">Nucleotide-binding</keyword>
<dbReference type="Gene3D" id="1.25.40.10">
    <property type="entry name" value="Tetratricopeptide repeat domain"/>
    <property type="match status" value="2"/>
</dbReference>
<dbReference type="GO" id="GO:0005524">
    <property type="term" value="F:ATP binding"/>
    <property type="evidence" value="ECO:0007669"/>
    <property type="project" value="UniProtKB-KW"/>
</dbReference>
<evidence type="ECO:0000313" key="4">
    <source>
        <dbReference type="EMBL" id="PJJ53903.1"/>
    </source>
</evidence>
<evidence type="ECO:0000256" key="2">
    <source>
        <dbReference type="ARBA" id="ARBA00022840"/>
    </source>
</evidence>
<dbReference type="RefSeq" id="WP_039359553.1">
    <property type="nucleotide sequence ID" value="NZ_PGEZ01000002.1"/>
</dbReference>
<dbReference type="SUPFAM" id="SSF48452">
    <property type="entry name" value="TPR-like"/>
    <property type="match status" value="1"/>
</dbReference>
<dbReference type="GO" id="GO:0006355">
    <property type="term" value="P:regulation of DNA-templated transcription"/>
    <property type="evidence" value="ECO:0007669"/>
    <property type="project" value="InterPro"/>
</dbReference>
<dbReference type="InterPro" id="IPR016032">
    <property type="entry name" value="Sig_transdc_resp-reg_C-effctor"/>
</dbReference>
<keyword evidence="5" id="KW-1185">Reference proteome</keyword>
<dbReference type="Pfam" id="PF00196">
    <property type="entry name" value="GerE"/>
    <property type="match status" value="1"/>
</dbReference>
<dbReference type="PRINTS" id="PR00038">
    <property type="entry name" value="HTHLUXR"/>
</dbReference>
<dbReference type="GO" id="GO:0003677">
    <property type="term" value="F:DNA binding"/>
    <property type="evidence" value="ECO:0007669"/>
    <property type="project" value="InterPro"/>
</dbReference>
<dbReference type="InterPro" id="IPR027417">
    <property type="entry name" value="P-loop_NTPase"/>
</dbReference>
<evidence type="ECO:0000256" key="1">
    <source>
        <dbReference type="ARBA" id="ARBA00022741"/>
    </source>
</evidence>
<dbReference type="InterPro" id="IPR011990">
    <property type="entry name" value="TPR-like_helical_dom_sf"/>
</dbReference>
<dbReference type="Gene3D" id="1.10.10.10">
    <property type="entry name" value="Winged helix-like DNA-binding domain superfamily/Winged helix DNA-binding domain"/>
    <property type="match status" value="1"/>
</dbReference>
<dbReference type="EMBL" id="PGEZ01000002">
    <property type="protein sequence ID" value="PJJ53903.1"/>
    <property type="molecule type" value="Genomic_DNA"/>
</dbReference>
<dbReference type="SUPFAM" id="SSF52540">
    <property type="entry name" value="P-loop containing nucleoside triphosphate hydrolases"/>
    <property type="match status" value="1"/>
</dbReference>
<dbReference type="GO" id="GO:0004016">
    <property type="term" value="F:adenylate cyclase activity"/>
    <property type="evidence" value="ECO:0007669"/>
    <property type="project" value="TreeGrafter"/>
</dbReference>
<accession>A0A0B2BBR3</accession>
<proteinExistence type="predicted"/>
<reference evidence="4 5" key="1">
    <citation type="submission" date="2017-11" db="EMBL/GenBank/DDBJ databases">
        <title>Genomic Encyclopedia of Archaeal and Bacterial Type Strains, Phase II (KMG-II): From Individual Species to Whole Genera.</title>
        <authorList>
            <person name="Goeker M."/>
        </authorList>
    </citation>
    <scope>NUCLEOTIDE SEQUENCE [LARGE SCALE GENOMIC DNA]</scope>
    <source>
        <strain evidence="4 5">DSM 27763</strain>
    </source>
</reference>
<dbReference type="InterPro" id="IPR041664">
    <property type="entry name" value="AAA_16"/>
</dbReference>
<dbReference type="PANTHER" id="PTHR16305:SF35">
    <property type="entry name" value="TRANSCRIPTIONAL ACTIVATOR DOMAIN"/>
    <property type="match status" value="1"/>
</dbReference>
<dbReference type="AlphaFoldDB" id="A0A0B2BBR3"/>
<dbReference type="SMART" id="SM00421">
    <property type="entry name" value="HTH_LUXR"/>
    <property type="match status" value="1"/>
</dbReference>
<dbReference type="GO" id="GO:0005737">
    <property type="term" value="C:cytoplasm"/>
    <property type="evidence" value="ECO:0007669"/>
    <property type="project" value="TreeGrafter"/>
</dbReference>
<sequence length="907" mass="95382">MLIGRDRELAALDRVLSGARVAQSGALALVGEAGIGKSTLLDEAVRSAGDGLLVLRATGSPLERDLAFAVLHQLLGPVLDHRMALPGPQVEALEVALALRGGGERVDRFAVGAATLSLLSRVAKEKPVLAVVDDAHEVDRSSAEALAFAVRRLVADPVAVLAAGRPTEGSPLLTSLPRLELGGLDTHAVARLLTERAGRRAGDEVAERVRASTGGNPLAVVELAAELETVERTPPTRPPDIPARVLAAYGRRAAGLAPEARTALLVAALGDGDVARTAAAAAALDVDLAVLADAEAVGLVRIDGAALTFPHPLARASAYAVAPPQQRRDAHRALAAVLPDADRRAWHLAEATIGPDAVAADALADAARRADERGAHAVAVAGYERAADLTPEPAVRSRRLAAAGESAWEAGDASRATDLLERAEHTAADPVAAARAAARRGAVEMRGGSLTAASDLLAEALRRLDPDDPDAAALAACDLVGASFFLADTTGVRDATRRLRSLVPRLSDPTARTRARLAAGIGLITTGEDGIALVRQSVGEMVDRGSADDPLRPGWGVLGPLFLRESSTGRDLVDHAVERIRARNALGSLPYVLFLVSRDAAASDRWGDARSGYEEGIALARETGQTNDLAMLLAGLAWLESRVGSADACEEHAVEATELHARNHVHLARAWAAWARGDLALGQGDTTAALDHYRGLVAMLDEIGLLDVDLRPTPEIVECLLRAGRSEEAAACARDYADRAEAKGQPWARARAARTAALLLGPGDAAEAALAQALALQRETPDTFEEARTLLATGSMRRRDRRRAEARAPLRDAVAVFDRLGARPWADAAAAELAATGEHPRRRNDRSIDALTPQELQIARMLGSGRTTKQAAAALFLSPKTVEYHLRHVYTKLGINDRDALARALEQ</sequence>
<evidence type="ECO:0000259" key="3">
    <source>
        <dbReference type="PROSITE" id="PS50043"/>
    </source>
</evidence>